<reference evidence="1" key="2">
    <citation type="submission" date="2017-11" db="EMBL/GenBank/DDBJ databases">
        <title>Coralsnake Venomics: Analyses of Venom Gland Transcriptomes and Proteomes of Six Brazilian Taxa.</title>
        <authorList>
            <person name="Aird S.D."/>
            <person name="Jorge da Silva N."/>
            <person name="Qiu L."/>
            <person name="Villar-Briones A."/>
            <person name="Aparecida-Saddi V."/>
            <person name="Campos-Telles M.P."/>
            <person name="Grau M."/>
            <person name="Mikheyev A.S."/>
        </authorList>
    </citation>
    <scope>NUCLEOTIDE SEQUENCE</scope>
    <source>
        <tissue evidence="1">Venom_gland</tissue>
    </source>
</reference>
<reference evidence="1" key="1">
    <citation type="submission" date="2017-07" db="EMBL/GenBank/DDBJ databases">
        <authorList>
            <person name="Mikheyev A."/>
            <person name="Grau M."/>
        </authorList>
    </citation>
    <scope>NUCLEOTIDE SEQUENCE</scope>
    <source>
        <tissue evidence="1">Venom_gland</tissue>
    </source>
</reference>
<protein>
    <submittedName>
        <fullName evidence="1">Uncharacterized protein</fullName>
    </submittedName>
</protein>
<organism evidence="1">
    <name type="scientific">Micrurus surinamensis</name>
    <name type="common">Surinam coral snake</name>
    <dbReference type="NCBI Taxonomy" id="129470"/>
    <lineage>
        <taxon>Eukaryota</taxon>
        <taxon>Metazoa</taxon>
        <taxon>Chordata</taxon>
        <taxon>Craniata</taxon>
        <taxon>Vertebrata</taxon>
        <taxon>Euteleostomi</taxon>
        <taxon>Lepidosauria</taxon>
        <taxon>Squamata</taxon>
        <taxon>Bifurcata</taxon>
        <taxon>Unidentata</taxon>
        <taxon>Episquamata</taxon>
        <taxon>Toxicofera</taxon>
        <taxon>Serpentes</taxon>
        <taxon>Colubroidea</taxon>
        <taxon>Elapidae</taxon>
        <taxon>Elapinae</taxon>
        <taxon>Micrurus</taxon>
    </lineage>
</organism>
<evidence type="ECO:0000313" key="1">
    <source>
        <dbReference type="EMBL" id="LAB46247.1"/>
    </source>
</evidence>
<dbReference type="AlphaFoldDB" id="A0A2D4NKM1"/>
<proteinExistence type="predicted"/>
<dbReference type="EMBL" id="IACN01001579">
    <property type="protein sequence ID" value="LAB46247.1"/>
    <property type="molecule type" value="Transcribed_RNA"/>
</dbReference>
<sequence>MGQVAILTFLTPVGRDPGIQRQHSPFSGSSPAPSLVCTISSGACRMRSNCQNGGRHSRIKPPHRSLFRSYPADSTESNRFAPSNAFSSMLVLYKALPLTPEPRNVGTPGINAISLSLVDLKEAGWGILGVEVHASLSHQV</sequence>
<accession>A0A2D4NKM1</accession>
<name>A0A2D4NKM1_MICSU</name>